<dbReference type="Pfam" id="PF00378">
    <property type="entry name" value="ECH_1"/>
    <property type="match status" value="1"/>
</dbReference>
<dbReference type="OrthoDB" id="638407at2"/>
<accession>A0A173MQ02</accession>
<reference evidence="3" key="1">
    <citation type="submission" date="2017-01" db="EMBL/GenBank/DDBJ databases">
        <authorList>
            <person name="Varghese N."/>
            <person name="Submissions S."/>
        </authorList>
    </citation>
    <scope>NUCLEOTIDE SEQUENCE [LARGE SCALE GENOMIC DNA]</scope>
    <source>
        <strain evidence="3">DSM 21054</strain>
    </source>
</reference>
<dbReference type="GO" id="GO:0003824">
    <property type="term" value="F:catalytic activity"/>
    <property type="evidence" value="ECO:0007669"/>
    <property type="project" value="UniProtKB-ARBA"/>
</dbReference>
<dbReference type="KEGG" id="fln:FLA_5618"/>
<sequence length="265" mass="28728">MIIEVKDVQEGYVKSETHNHVTTIEFFHPQGNSLPGKILADLAHEIVYAGNDKTVNVIVIRSAGTGAFCGGASFDELATIKTEAEGKQFFSGFANVINAMRKCPKLIIARIHGKCVGGGVGLAAAADYAIAVEGAEVKLSELTVGIGPFVVGPAIERKTGLSGFTQLAIDASHWRNGDWARRKGLFAELHPTLESMEESIQRLTHTLSHSNPDAIAELKKEFWKGTEHWDQLLMERAAISGKLILSEHSKQALKKIFDARAKAKA</sequence>
<dbReference type="Proteomes" id="UP000186917">
    <property type="component" value="Unassembled WGS sequence"/>
</dbReference>
<dbReference type="STRING" id="477680.SAMN05421788_1011005"/>
<dbReference type="InterPro" id="IPR001753">
    <property type="entry name" value="Enoyl-CoA_hydra/iso"/>
</dbReference>
<keyword evidence="3" id="KW-1185">Reference proteome</keyword>
<dbReference type="CDD" id="cd06558">
    <property type="entry name" value="crotonase-like"/>
    <property type="match status" value="1"/>
</dbReference>
<dbReference type="InterPro" id="IPR029045">
    <property type="entry name" value="ClpP/crotonase-like_dom_sf"/>
</dbReference>
<dbReference type="AlphaFoldDB" id="A0A173MQ02"/>
<dbReference type="Gene3D" id="3.90.226.10">
    <property type="entry name" value="2-enoyl-CoA Hydratase, Chain A, domain 1"/>
    <property type="match status" value="1"/>
</dbReference>
<protein>
    <submittedName>
        <fullName evidence="2">Methylglutaconyl-CoA hydratase</fullName>
    </submittedName>
</protein>
<dbReference type="SUPFAM" id="SSF52096">
    <property type="entry name" value="ClpP/crotonase"/>
    <property type="match status" value="1"/>
</dbReference>
<dbReference type="RefSeq" id="WP_076376239.1">
    <property type="nucleotide sequence ID" value="NZ_AP017422.1"/>
</dbReference>
<name>A0A173MQ02_9BACT</name>
<evidence type="ECO:0000313" key="2">
    <source>
        <dbReference type="EMBL" id="SIS75338.1"/>
    </source>
</evidence>
<evidence type="ECO:0000256" key="1">
    <source>
        <dbReference type="ARBA" id="ARBA00005254"/>
    </source>
</evidence>
<gene>
    <name evidence="2" type="ORF">SAMN05421788_1011005</name>
</gene>
<proteinExistence type="inferred from homology"/>
<dbReference type="PANTHER" id="PTHR42964">
    <property type="entry name" value="ENOYL-COA HYDRATASE"/>
    <property type="match status" value="1"/>
</dbReference>
<evidence type="ECO:0000313" key="3">
    <source>
        <dbReference type="Proteomes" id="UP000186917"/>
    </source>
</evidence>
<organism evidence="2 3">
    <name type="scientific">Filimonas lacunae</name>
    <dbReference type="NCBI Taxonomy" id="477680"/>
    <lineage>
        <taxon>Bacteria</taxon>
        <taxon>Pseudomonadati</taxon>
        <taxon>Bacteroidota</taxon>
        <taxon>Chitinophagia</taxon>
        <taxon>Chitinophagales</taxon>
        <taxon>Chitinophagaceae</taxon>
        <taxon>Filimonas</taxon>
    </lineage>
</organism>
<dbReference type="EMBL" id="FTOR01000001">
    <property type="protein sequence ID" value="SIS75338.1"/>
    <property type="molecule type" value="Genomic_DNA"/>
</dbReference>
<dbReference type="InterPro" id="IPR051683">
    <property type="entry name" value="Enoyl-CoA_Hydratase/Isomerase"/>
</dbReference>
<dbReference type="PANTHER" id="PTHR42964:SF1">
    <property type="entry name" value="POLYKETIDE BIOSYNTHESIS ENOYL-COA HYDRATASE PKSH-RELATED"/>
    <property type="match status" value="1"/>
</dbReference>
<comment type="similarity">
    <text evidence="1">Belongs to the enoyl-CoA hydratase/isomerase family.</text>
</comment>